<evidence type="ECO:0000256" key="5">
    <source>
        <dbReference type="SAM" id="Phobius"/>
    </source>
</evidence>
<dbReference type="Gene3D" id="1.10.760.10">
    <property type="entry name" value="Cytochrome c-like domain"/>
    <property type="match status" value="1"/>
</dbReference>
<dbReference type="InterPro" id="IPR009056">
    <property type="entry name" value="Cyt_c-like_dom"/>
</dbReference>
<organism evidence="7 8">
    <name type="scientific">Meridianimarinicoccus roseus</name>
    <dbReference type="NCBI Taxonomy" id="2072018"/>
    <lineage>
        <taxon>Bacteria</taxon>
        <taxon>Pseudomonadati</taxon>
        <taxon>Pseudomonadota</taxon>
        <taxon>Alphaproteobacteria</taxon>
        <taxon>Rhodobacterales</taxon>
        <taxon>Paracoccaceae</taxon>
        <taxon>Meridianimarinicoccus</taxon>
    </lineage>
</organism>
<dbReference type="AlphaFoldDB" id="A0A2V2LGQ3"/>
<name>A0A2V2LGQ3_9RHOB</name>
<dbReference type="PROSITE" id="PS51007">
    <property type="entry name" value="CYTC"/>
    <property type="match status" value="1"/>
</dbReference>
<keyword evidence="3 4" id="KW-0408">Iron</keyword>
<dbReference type="GO" id="GO:0046872">
    <property type="term" value="F:metal ion binding"/>
    <property type="evidence" value="ECO:0007669"/>
    <property type="project" value="UniProtKB-KW"/>
</dbReference>
<keyword evidence="5" id="KW-0812">Transmembrane</keyword>
<keyword evidence="8" id="KW-1185">Reference proteome</keyword>
<dbReference type="InterPro" id="IPR036909">
    <property type="entry name" value="Cyt_c-like_dom_sf"/>
</dbReference>
<comment type="caution">
    <text evidence="7">The sequence shown here is derived from an EMBL/GenBank/DDBJ whole genome shotgun (WGS) entry which is preliminary data.</text>
</comment>
<keyword evidence="1 4" id="KW-0349">Heme</keyword>
<evidence type="ECO:0000256" key="2">
    <source>
        <dbReference type="ARBA" id="ARBA00022723"/>
    </source>
</evidence>
<sequence>MNSKTVTVAIAFIAVSVGVGWWLFAPGGSEQSPAAASDAVAVAQGSPMVEVQVPDTLSEQAQIGQRGFEGLCAQCHGENAAGRQGIGPPLVHRIYEPSHHADAAFLLAAQNGVRAHHWNFGNMPPVEGVTRADVMAITAYVRELQRANGID</sequence>
<dbReference type="EMBL" id="QGKU01000038">
    <property type="protein sequence ID" value="PWR02357.1"/>
    <property type="molecule type" value="Genomic_DNA"/>
</dbReference>
<reference evidence="7 8" key="1">
    <citation type="submission" date="2018-05" db="EMBL/GenBank/DDBJ databases">
        <title>Rhodobacteraceae gen. nov., sp. nov. isolated from sea water.</title>
        <authorList>
            <person name="Ren Y."/>
        </authorList>
    </citation>
    <scope>NUCLEOTIDE SEQUENCE [LARGE SCALE GENOMIC DNA]</scope>
    <source>
        <strain evidence="7 8">TG-679</strain>
    </source>
</reference>
<feature type="domain" description="Cytochrome c" evidence="6">
    <location>
        <begin position="59"/>
        <end position="145"/>
    </location>
</feature>
<dbReference type="Proteomes" id="UP000245680">
    <property type="component" value="Unassembled WGS sequence"/>
</dbReference>
<keyword evidence="5" id="KW-0472">Membrane</keyword>
<evidence type="ECO:0000259" key="6">
    <source>
        <dbReference type="PROSITE" id="PS51007"/>
    </source>
</evidence>
<dbReference type="RefSeq" id="WP_109812026.1">
    <property type="nucleotide sequence ID" value="NZ_QGKU01000038.1"/>
</dbReference>
<keyword evidence="2 4" id="KW-0479">Metal-binding</keyword>
<evidence type="ECO:0000313" key="8">
    <source>
        <dbReference type="Proteomes" id="UP000245680"/>
    </source>
</evidence>
<dbReference type="SUPFAM" id="SSF46626">
    <property type="entry name" value="Cytochrome c"/>
    <property type="match status" value="1"/>
</dbReference>
<dbReference type="GO" id="GO:0009055">
    <property type="term" value="F:electron transfer activity"/>
    <property type="evidence" value="ECO:0007669"/>
    <property type="project" value="InterPro"/>
</dbReference>
<accession>A0A2V2LGQ3</accession>
<feature type="transmembrane region" description="Helical" evidence="5">
    <location>
        <begin position="6"/>
        <end position="24"/>
    </location>
</feature>
<protein>
    <submittedName>
        <fullName evidence="7">Cytochrome C</fullName>
    </submittedName>
</protein>
<proteinExistence type="predicted"/>
<dbReference type="OrthoDB" id="7854060at2"/>
<evidence type="ECO:0000313" key="7">
    <source>
        <dbReference type="EMBL" id="PWR02357.1"/>
    </source>
</evidence>
<evidence type="ECO:0000256" key="4">
    <source>
        <dbReference type="PROSITE-ProRule" id="PRU00433"/>
    </source>
</evidence>
<keyword evidence="5" id="KW-1133">Transmembrane helix</keyword>
<evidence type="ECO:0000256" key="3">
    <source>
        <dbReference type="ARBA" id="ARBA00023004"/>
    </source>
</evidence>
<dbReference type="GO" id="GO:0020037">
    <property type="term" value="F:heme binding"/>
    <property type="evidence" value="ECO:0007669"/>
    <property type="project" value="InterPro"/>
</dbReference>
<evidence type="ECO:0000256" key="1">
    <source>
        <dbReference type="ARBA" id="ARBA00022617"/>
    </source>
</evidence>
<dbReference type="Pfam" id="PF00034">
    <property type="entry name" value="Cytochrom_C"/>
    <property type="match status" value="1"/>
</dbReference>
<gene>
    <name evidence="7" type="ORF">DKT77_12515</name>
</gene>